<dbReference type="EMBL" id="LVYI01000003">
    <property type="protein sequence ID" value="OAP61471.1"/>
    <property type="molecule type" value="Genomic_DNA"/>
</dbReference>
<dbReference type="InterPro" id="IPR032797">
    <property type="entry name" value="Mod21_N"/>
</dbReference>
<evidence type="ECO:0000256" key="3">
    <source>
        <dbReference type="ARBA" id="ARBA00022701"/>
    </source>
</evidence>
<protein>
    <recommendedName>
        <fullName evidence="5">Spindle pole body component</fullName>
    </recommendedName>
</protein>
<evidence type="ECO:0000256" key="2">
    <source>
        <dbReference type="ARBA" id="ARBA00022490"/>
    </source>
</evidence>
<evidence type="ECO:0000259" key="9">
    <source>
        <dbReference type="Pfam" id="PF17681"/>
    </source>
</evidence>
<dbReference type="GO" id="GO:0031122">
    <property type="term" value="P:cytoplasmic microtubule organization"/>
    <property type="evidence" value="ECO:0007669"/>
    <property type="project" value="TreeGrafter"/>
</dbReference>
<organism evidence="10 11">
    <name type="scientific">Fonsecaea erecta</name>
    <dbReference type="NCBI Taxonomy" id="1367422"/>
    <lineage>
        <taxon>Eukaryota</taxon>
        <taxon>Fungi</taxon>
        <taxon>Dikarya</taxon>
        <taxon>Ascomycota</taxon>
        <taxon>Pezizomycotina</taxon>
        <taxon>Eurotiomycetes</taxon>
        <taxon>Chaetothyriomycetidae</taxon>
        <taxon>Chaetothyriales</taxon>
        <taxon>Herpotrichiellaceae</taxon>
        <taxon>Fonsecaea</taxon>
    </lineage>
</organism>
<dbReference type="GO" id="GO:0007020">
    <property type="term" value="P:microtubule nucleation"/>
    <property type="evidence" value="ECO:0007669"/>
    <property type="project" value="InterPro"/>
</dbReference>
<dbReference type="GO" id="GO:0051321">
    <property type="term" value="P:meiotic cell cycle"/>
    <property type="evidence" value="ECO:0007669"/>
    <property type="project" value="TreeGrafter"/>
</dbReference>
<accession>A0A178ZPT2</accession>
<evidence type="ECO:0000313" key="11">
    <source>
        <dbReference type="Proteomes" id="UP000078343"/>
    </source>
</evidence>
<dbReference type="GO" id="GO:0000278">
    <property type="term" value="P:mitotic cell cycle"/>
    <property type="evidence" value="ECO:0007669"/>
    <property type="project" value="TreeGrafter"/>
</dbReference>
<evidence type="ECO:0000256" key="6">
    <source>
        <dbReference type="SAM" id="MobiDB-lite"/>
    </source>
</evidence>
<dbReference type="GO" id="GO:0051225">
    <property type="term" value="P:spindle assembly"/>
    <property type="evidence" value="ECO:0007669"/>
    <property type="project" value="TreeGrafter"/>
</dbReference>
<evidence type="ECO:0000256" key="5">
    <source>
        <dbReference type="RuleBase" id="RU363050"/>
    </source>
</evidence>
<evidence type="ECO:0000256" key="4">
    <source>
        <dbReference type="ARBA" id="ARBA00023212"/>
    </source>
</evidence>
<feature type="domain" description="Gamma tubulin complex component protein N-terminal" evidence="9">
    <location>
        <begin position="218"/>
        <end position="477"/>
    </location>
</feature>
<evidence type="ECO:0000259" key="7">
    <source>
        <dbReference type="Pfam" id="PF04130"/>
    </source>
</evidence>
<dbReference type="Gene3D" id="1.20.120.1900">
    <property type="entry name" value="Gamma-tubulin complex, C-terminal domain"/>
    <property type="match status" value="1"/>
</dbReference>
<feature type="domain" description="Gamma-Tubulin ring complex non-core subunit mod21 N-terminal" evidence="8">
    <location>
        <begin position="65"/>
        <end position="156"/>
    </location>
</feature>
<dbReference type="CDD" id="cd22572">
    <property type="entry name" value="GCP5_NTD"/>
    <property type="match status" value="1"/>
</dbReference>
<dbReference type="InterPro" id="IPR059169">
    <property type="entry name" value="GCP5_N_ext"/>
</dbReference>
<dbReference type="GO" id="GO:0043015">
    <property type="term" value="F:gamma-tubulin binding"/>
    <property type="evidence" value="ECO:0007669"/>
    <property type="project" value="InterPro"/>
</dbReference>
<dbReference type="InterPro" id="IPR042241">
    <property type="entry name" value="GCP_C_sf"/>
</dbReference>
<dbReference type="GO" id="GO:0000930">
    <property type="term" value="C:gamma-tubulin complex"/>
    <property type="evidence" value="ECO:0007669"/>
    <property type="project" value="UniProtKB-ARBA"/>
</dbReference>
<dbReference type="Proteomes" id="UP000078343">
    <property type="component" value="Unassembled WGS sequence"/>
</dbReference>
<comment type="similarity">
    <text evidence="1 5">Belongs to the TUBGCP family.</text>
</comment>
<dbReference type="PANTHER" id="PTHR19302">
    <property type="entry name" value="GAMMA TUBULIN COMPLEX PROTEIN"/>
    <property type="match status" value="1"/>
</dbReference>
<dbReference type="InterPro" id="IPR040457">
    <property type="entry name" value="GCP_C"/>
</dbReference>
<dbReference type="PANTHER" id="PTHR19302:SF33">
    <property type="entry name" value="GAMMA-TUBULIN COMPLEX COMPONENT 5"/>
    <property type="match status" value="1"/>
</dbReference>
<sequence length="901" mass="101975">MASTTTINTWLEELLLSFGSPSATTDVPRNKDSFIRTVKHHSYGRTNQFAVDEKLTGLEEKLQVYNLDDVAAELFSRRAELKRDHDDKKWLPDVLDFLLHLSHDPVQHSRIENLEKLKPRTETPPILTWEEIDADDPIDRQDEIWRLPKYSDSSSDEDEFVTITTPPSPIAVKHHLRKEKNVERLFETPVAQESAMLEAVQFWHRPGPFVPVTETQAIREVLFMLTGMPTSIFTITNHGVRPNARYCLAHLGRTTSGSLLEEAARLGAKINFVRQWLRIPQNPAVMQFIQSAISDIMTSFEMIISEQHATILRRSSPTGVVSLLQTLQMIERASNSLKAVSAIVPDFVSNDHICALNTIYSHLDTAYSCSNSVEVETFLPIFLSALTLYSKPIDAWLVTGRIESTEPFFVFENDSKTRVASTLWHDWFTLAAAKDNLIPIFLEKFAEKIFTIGKTAAFLHHLGQATPDSCNRDLGIAAAAMETAHLILSSPLPFSATFEMILNRHLSALLDTSTTALRQILETSCGLTRFLDALDYLYLAKEGVLLDGIESKMFDRIDRCLEMWNDRFLLSDLLAEAFQDSECVDVDAITVQAQYTSSRSMENRRRSVKILAAVSISYHVSWPIANIILPNAMTSYQRVALILNQVRRARSLLESRAYFFVQHMPLPFDSLDEQRLARLIYWQLSHFANTLYSHLTSCTVQTFTRSMRELLHSSSTRSLDDMIAIHTHYVEALEHACLSSRRIKPLRDALVTILDLSIRFTDLVTSPSTHLDVRPTSADAHGDFEASSFISARSQRRRRGRRQGADDSSSEDDDTSMGEGYSTFILEQDTSLIQEIIKVRDIFRKHAKFLIAGLRAVARSSSSRSAQGQVQVRQGWEVGENFELLADSLEGVFPLNKRAAF</sequence>
<proteinExistence type="inferred from homology"/>
<evidence type="ECO:0000313" key="10">
    <source>
        <dbReference type="EMBL" id="OAP61471.1"/>
    </source>
</evidence>
<keyword evidence="2 5" id="KW-0963">Cytoplasm</keyword>
<feature type="domain" description="Gamma tubulin complex component C-terminal" evidence="7">
    <location>
        <begin position="531"/>
        <end position="861"/>
    </location>
</feature>
<dbReference type="GeneID" id="30007843"/>
<dbReference type="GO" id="GO:0005874">
    <property type="term" value="C:microtubule"/>
    <property type="evidence" value="ECO:0007669"/>
    <property type="project" value="UniProtKB-KW"/>
</dbReference>
<dbReference type="InterPro" id="IPR007259">
    <property type="entry name" value="GCP"/>
</dbReference>
<comment type="subcellular location">
    <subcellularLocation>
        <location evidence="5">Cytoplasm</location>
        <location evidence="5">Cytoskeleton</location>
        <location evidence="5">Microtubule organizing center</location>
    </subcellularLocation>
</comment>
<comment type="caution">
    <text evidence="10">The sequence shown here is derived from an EMBL/GenBank/DDBJ whole genome shotgun (WGS) entry which is preliminary data.</text>
</comment>
<reference evidence="10 11" key="1">
    <citation type="submission" date="2016-04" db="EMBL/GenBank/DDBJ databases">
        <title>Draft genome of Fonsecaea erecta CBS 125763.</title>
        <authorList>
            <person name="Weiss V.A."/>
            <person name="Vicente V.A."/>
            <person name="Raittz R.T."/>
            <person name="Moreno L.F."/>
            <person name="De Souza E.M."/>
            <person name="Pedrosa F.O."/>
            <person name="Steffens M.B."/>
            <person name="Faoro H."/>
            <person name="Tadra-Sfeir M.Z."/>
            <person name="Najafzadeh M.J."/>
            <person name="Felipe M.S."/>
            <person name="Teixeira M."/>
            <person name="Sun J."/>
            <person name="Xi L."/>
            <person name="Gomes R."/>
            <person name="De Azevedo C.M."/>
            <person name="Salgado C.G."/>
            <person name="Da Silva M.B."/>
            <person name="Nascimento M.F."/>
            <person name="Queiroz-Telles F."/>
            <person name="Attili D.S."/>
            <person name="Gorbushina A."/>
        </authorList>
    </citation>
    <scope>NUCLEOTIDE SEQUENCE [LARGE SCALE GENOMIC DNA]</scope>
    <source>
        <strain evidence="10 11">CBS 125763</strain>
    </source>
</reference>
<dbReference type="GO" id="GO:0005816">
    <property type="term" value="C:spindle pole body"/>
    <property type="evidence" value="ECO:0007669"/>
    <property type="project" value="UniProtKB-ARBA"/>
</dbReference>
<dbReference type="Pfam" id="PF14609">
    <property type="entry name" value="GCP5-Mod21_N"/>
    <property type="match status" value="1"/>
</dbReference>
<dbReference type="InterPro" id="IPR041470">
    <property type="entry name" value="GCP_N"/>
</dbReference>
<dbReference type="GO" id="GO:0051011">
    <property type="term" value="F:microtubule minus-end binding"/>
    <property type="evidence" value="ECO:0007669"/>
    <property type="project" value="TreeGrafter"/>
</dbReference>
<dbReference type="GO" id="GO:0000922">
    <property type="term" value="C:spindle pole"/>
    <property type="evidence" value="ECO:0007669"/>
    <property type="project" value="InterPro"/>
</dbReference>
<keyword evidence="11" id="KW-1185">Reference proteome</keyword>
<dbReference type="RefSeq" id="XP_018694838.1">
    <property type="nucleotide sequence ID" value="XM_018835188.1"/>
</dbReference>
<dbReference type="AlphaFoldDB" id="A0A178ZPT2"/>
<evidence type="ECO:0000259" key="8">
    <source>
        <dbReference type="Pfam" id="PF14609"/>
    </source>
</evidence>
<dbReference type="STRING" id="1367422.A0A178ZPT2"/>
<dbReference type="Pfam" id="PF17681">
    <property type="entry name" value="GCP_N_terminal"/>
    <property type="match status" value="1"/>
</dbReference>
<feature type="region of interest" description="Disordered" evidence="6">
    <location>
        <begin position="792"/>
        <end position="819"/>
    </location>
</feature>
<dbReference type="OrthoDB" id="66546at2759"/>
<evidence type="ECO:0000256" key="1">
    <source>
        <dbReference type="ARBA" id="ARBA00010337"/>
    </source>
</evidence>
<keyword evidence="3 5" id="KW-0493">Microtubule</keyword>
<keyword evidence="4 5" id="KW-0206">Cytoskeleton</keyword>
<gene>
    <name evidence="10" type="ORF">AYL99_03674</name>
</gene>
<name>A0A178ZPT2_9EURO</name>
<dbReference type="Pfam" id="PF04130">
    <property type="entry name" value="GCP_C_terminal"/>
    <property type="match status" value="1"/>
</dbReference>